<protein>
    <submittedName>
        <fullName evidence="1">Uncharacterized protein</fullName>
    </submittedName>
</protein>
<organism evidence="1 2">
    <name type="scientific">Rosa chinensis</name>
    <name type="common">China rose</name>
    <dbReference type="NCBI Taxonomy" id="74649"/>
    <lineage>
        <taxon>Eukaryota</taxon>
        <taxon>Viridiplantae</taxon>
        <taxon>Streptophyta</taxon>
        <taxon>Embryophyta</taxon>
        <taxon>Tracheophyta</taxon>
        <taxon>Spermatophyta</taxon>
        <taxon>Magnoliopsida</taxon>
        <taxon>eudicotyledons</taxon>
        <taxon>Gunneridae</taxon>
        <taxon>Pentapetalae</taxon>
        <taxon>rosids</taxon>
        <taxon>fabids</taxon>
        <taxon>Rosales</taxon>
        <taxon>Rosaceae</taxon>
        <taxon>Rosoideae</taxon>
        <taxon>Rosoideae incertae sedis</taxon>
        <taxon>Rosa</taxon>
    </lineage>
</organism>
<dbReference type="AlphaFoldDB" id="A0A2P6QIN4"/>
<name>A0A2P6QIN4_ROSCH</name>
<dbReference type="EMBL" id="PDCK01000043">
    <property type="protein sequence ID" value="PRQ34041.1"/>
    <property type="molecule type" value="Genomic_DNA"/>
</dbReference>
<proteinExistence type="predicted"/>
<accession>A0A2P6QIN4</accession>
<evidence type="ECO:0000313" key="1">
    <source>
        <dbReference type="EMBL" id="PRQ34041.1"/>
    </source>
</evidence>
<gene>
    <name evidence="1" type="ORF">RchiOBHm_Chr5g0064431</name>
</gene>
<evidence type="ECO:0000313" key="2">
    <source>
        <dbReference type="Proteomes" id="UP000238479"/>
    </source>
</evidence>
<reference evidence="1 2" key="1">
    <citation type="journal article" date="2018" name="Nat. Genet.">
        <title>The Rosa genome provides new insights in the design of modern roses.</title>
        <authorList>
            <person name="Bendahmane M."/>
        </authorList>
    </citation>
    <scope>NUCLEOTIDE SEQUENCE [LARGE SCALE GENOMIC DNA]</scope>
    <source>
        <strain evidence="2">cv. Old Blush</strain>
    </source>
</reference>
<sequence>MPRFHKLLNKSQTDGPFGYYNWAFECVISSHAITAHCDPAQSSNPQSHGGCSVLLLVAALLILIPSLASNFRLTHFTSLSDANCSKPQSYLLSNLTATQKQAIQI</sequence>
<keyword evidence="2" id="KW-1185">Reference proteome</keyword>
<dbReference type="Gramene" id="PRQ34041">
    <property type="protein sequence ID" value="PRQ34041"/>
    <property type="gene ID" value="RchiOBHm_Chr5g0064431"/>
</dbReference>
<comment type="caution">
    <text evidence="1">The sequence shown here is derived from an EMBL/GenBank/DDBJ whole genome shotgun (WGS) entry which is preliminary data.</text>
</comment>
<dbReference type="Proteomes" id="UP000238479">
    <property type="component" value="Chromosome 5"/>
</dbReference>